<name>B0T1Q4_CAUSK</name>
<organism evidence="2">
    <name type="scientific">Caulobacter sp. (strain K31)</name>
    <dbReference type="NCBI Taxonomy" id="366602"/>
    <lineage>
        <taxon>Bacteria</taxon>
        <taxon>Pseudomonadati</taxon>
        <taxon>Pseudomonadota</taxon>
        <taxon>Alphaproteobacteria</taxon>
        <taxon>Caulobacterales</taxon>
        <taxon>Caulobacteraceae</taxon>
        <taxon>Caulobacter</taxon>
    </lineage>
</organism>
<proteinExistence type="predicted"/>
<evidence type="ECO:0000256" key="1">
    <source>
        <dbReference type="SAM" id="SignalP"/>
    </source>
</evidence>
<accession>B0T1Q4</accession>
<feature type="signal peptide" evidence="1">
    <location>
        <begin position="1"/>
        <end position="22"/>
    </location>
</feature>
<evidence type="ECO:0000313" key="2">
    <source>
        <dbReference type="EMBL" id="ABZ72243.1"/>
    </source>
</evidence>
<sequence precursor="true">MKKFAVLAAIATVSAIAAPACAADLVRISLANKSASQIDAEITAAAVAVCGNRSGVSRVCVDAAASDARRQLSGILKARTPKSARAEALTVVRVSLKGKSTDQINAEIKVAAETVCKAADRNATRADLRACVGGAVRSAKAQLQAMTTSAKQQA</sequence>
<dbReference type="AlphaFoldDB" id="B0T1Q4"/>
<feature type="chain" id="PRO_5002755799" description="UrcA family protein" evidence="1">
    <location>
        <begin position="23"/>
        <end position="154"/>
    </location>
</feature>
<gene>
    <name evidence="2" type="ordered locus">Caul_3116</name>
</gene>
<protein>
    <recommendedName>
        <fullName evidence="3">UrcA family protein</fullName>
    </recommendedName>
</protein>
<dbReference type="EMBL" id="CP000927">
    <property type="protein sequence ID" value="ABZ72243.1"/>
    <property type="molecule type" value="Genomic_DNA"/>
</dbReference>
<evidence type="ECO:0008006" key="3">
    <source>
        <dbReference type="Google" id="ProtNLM"/>
    </source>
</evidence>
<keyword evidence="1" id="KW-0732">Signal</keyword>
<dbReference type="HOGENOM" id="CLU_1692322_0_0_5"/>
<reference evidence="2" key="1">
    <citation type="submission" date="2008-01" db="EMBL/GenBank/DDBJ databases">
        <title>Complete sequence of chromosome of Caulobacter sp. K31.</title>
        <authorList>
            <consortium name="US DOE Joint Genome Institute"/>
            <person name="Copeland A."/>
            <person name="Lucas S."/>
            <person name="Lapidus A."/>
            <person name="Barry K."/>
            <person name="Glavina del Rio T."/>
            <person name="Dalin E."/>
            <person name="Tice H."/>
            <person name="Pitluck S."/>
            <person name="Bruce D."/>
            <person name="Goodwin L."/>
            <person name="Thompson L.S."/>
            <person name="Brettin T."/>
            <person name="Detter J.C."/>
            <person name="Han C."/>
            <person name="Schmutz J."/>
            <person name="Larimer F."/>
            <person name="Land M."/>
            <person name="Hauser L."/>
            <person name="Kyrpides N."/>
            <person name="Kim E."/>
            <person name="Stephens C."/>
            <person name="Richardson P."/>
        </authorList>
    </citation>
    <scope>NUCLEOTIDE SEQUENCE [LARGE SCALE GENOMIC DNA]</scope>
    <source>
        <strain evidence="2">K31</strain>
    </source>
</reference>
<dbReference type="KEGG" id="cak:Caul_3116"/>
<dbReference type="OrthoDB" id="7188244at2"/>